<keyword evidence="4" id="KW-1185">Reference proteome</keyword>
<protein>
    <submittedName>
        <fullName evidence="3">ABC-2 type transport system permease protein</fullName>
    </submittedName>
</protein>
<evidence type="ECO:0000313" key="4">
    <source>
        <dbReference type="Proteomes" id="UP000319516"/>
    </source>
</evidence>
<name>A0A542YS32_9MICO</name>
<feature type="region of interest" description="Disordered" evidence="1">
    <location>
        <begin position="1"/>
        <end position="21"/>
    </location>
</feature>
<feature type="transmembrane region" description="Helical" evidence="2">
    <location>
        <begin position="259"/>
        <end position="280"/>
    </location>
</feature>
<feature type="transmembrane region" description="Helical" evidence="2">
    <location>
        <begin position="481"/>
        <end position="502"/>
    </location>
</feature>
<feature type="transmembrane region" description="Helical" evidence="2">
    <location>
        <begin position="522"/>
        <end position="545"/>
    </location>
</feature>
<feature type="transmembrane region" description="Helical" evidence="2">
    <location>
        <begin position="42"/>
        <end position="60"/>
    </location>
</feature>
<feature type="compositionally biased region" description="Polar residues" evidence="1">
    <location>
        <begin position="1"/>
        <end position="11"/>
    </location>
</feature>
<feature type="transmembrane region" description="Helical" evidence="2">
    <location>
        <begin position="105"/>
        <end position="124"/>
    </location>
</feature>
<dbReference type="RefSeq" id="WP_228393240.1">
    <property type="nucleotide sequence ID" value="NZ_BAAAIK010000002.1"/>
</dbReference>
<reference evidence="3 4" key="1">
    <citation type="submission" date="2019-06" db="EMBL/GenBank/DDBJ databases">
        <title>Sequencing the genomes of 1000 actinobacteria strains.</title>
        <authorList>
            <person name="Klenk H.-P."/>
        </authorList>
    </citation>
    <scope>NUCLEOTIDE SEQUENCE [LARGE SCALE GENOMIC DNA]</scope>
    <source>
        <strain evidence="3 4">DSM 12335</strain>
    </source>
</reference>
<feature type="transmembrane region" description="Helical" evidence="2">
    <location>
        <begin position="181"/>
        <end position="202"/>
    </location>
</feature>
<gene>
    <name evidence="3" type="ORF">FB467_2029</name>
</gene>
<feature type="transmembrane region" description="Helical" evidence="2">
    <location>
        <begin position="214"/>
        <end position="232"/>
    </location>
</feature>
<feature type="transmembrane region" description="Helical" evidence="2">
    <location>
        <begin position="318"/>
        <end position="339"/>
    </location>
</feature>
<dbReference type="EMBL" id="VFOP01000001">
    <property type="protein sequence ID" value="TQL50909.1"/>
    <property type="molecule type" value="Genomic_DNA"/>
</dbReference>
<evidence type="ECO:0000256" key="1">
    <source>
        <dbReference type="SAM" id="MobiDB-lite"/>
    </source>
</evidence>
<dbReference type="AlphaFoldDB" id="A0A542YS32"/>
<evidence type="ECO:0000256" key="2">
    <source>
        <dbReference type="SAM" id="Phobius"/>
    </source>
</evidence>
<sequence>MTTTAPAQQRTNARHRPDAPAGRWAGTAGLLRLFLRLDRTRILIWALAIAGTLWVTVASLEVAYPDAAARQARAALMSNPSAVMMSGPAFGLDDYTFGAMVANEISLTVLVATALMAILLMVRHSRAEEESGRMETLRALPVHPVAPPTAALLTVATATLVVGAASAAVLVATGLAVADSVAFGLGISLTGMVFGAVAAVTAQVTEHARSASGMAMAVLGVAFLARGVGDIIEPTGSWLSWLSPIAWAQQTRLYVDLRWWPLLLPVALILLLLLAAVALTRRRDLGAGLRAPRPGPATARPGLTSVPGMARHLLRGSALGWGTGLFLFGIAMGSLATSLEDALADLPEEVAVMLAADPDSMTGSFAAVMLSFLMIGVMAQTVGAVLRLRAEDDAGRAALLLTAGASRTRLSLGWAGVVAIHTVLLTLAVGVGVGTGVAVAESDAGWVATVTGASLAYLPGMLAVSALTALLVGAAPRWAGLSWLVVLYSVVVVWFGPILRLPDWAMKLSPIELTPSLPTDSLAWAPLVGLGAVAVVLGVLALAGFRRRDLLA</sequence>
<feature type="transmembrane region" description="Helical" evidence="2">
    <location>
        <begin position="363"/>
        <end position="386"/>
    </location>
</feature>
<dbReference type="Proteomes" id="UP000319516">
    <property type="component" value="Unassembled WGS sequence"/>
</dbReference>
<comment type="caution">
    <text evidence="3">The sequence shown here is derived from an EMBL/GenBank/DDBJ whole genome shotgun (WGS) entry which is preliminary data.</text>
</comment>
<keyword evidence="2" id="KW-0472">Membrane</keyword>
<keyword evidence="2" id="KW-0812">Transmembrane</keyword>
<feature type="transmembrane region" description="Helical" evidence="2">
    <location>
        <begin position="412"/>
        <end position="434"/>
    </location>
</feature>
<feature type="transmembrane region" description="Helical" evidence="2">
    <location>
        <begin position="454"/>
        <end position="474"/>
    </location>
</feature>
<feature type="transmembrane region" description="Helical" evidence="2">
    <location>
        <begin position="145"/>
        <end position="175"/>
    </location>
</feature>
<organism evidence="3 4">
    <name type="scientific">Ornithinicoccus hortensis</name>
    <dbReference type="NCBI Taxonomy" id="82346"/>
    <lineage>
        <taxon>Bacteria</taxon>
        <taxon>Bacillati</taxon>
        <taxon>Actinomycetota</taxon>
        <taxon>Actinomycetes</taxon>
        <taxon>Micrococcales</taxon>
        <taxon>Intrasporangiaceae</taxon>
        <taxon>Ornithinicoccus</taxon>
    </lineage>
</organism>
<evidence type="ECO:0000313" key="3">
    <source>
        <dbReference type="EMBL" id="TQL50909.1"/>
    </source>
</evidence>
<keyword evidence="2" id="KW-1133">Transmembrane helix</keyword>
<accession>A0A542YS32</accession>
<proteinExistence type="predicted"/>